<dbReference type="InterPro" id="IPR003661">
    <property type="entry name" value="HisK_dim/P_dom"/>
</dbReference>
<evidence type="ECO:0000256" key="4">
    <source>
        <dbReference type="ARBA" id="ARBA00022553"/>
    </source>
</evidence>
<dbReference type="PANTHER" id="PTHR45436:SF5">
    <property type="entry name" value="SENSOR HISTIDINE KINASE TRCS"/>
    <property type="match status" value="1"/>
</dbReference>
<keyword evidence="6 11" id="KW-0812">Transmembrane</keyword>
<comment type="caution">
    <text evidence="14">The sequence shown here is derived from an EMBL/GenBank/DDBJ whole genome shotgun (WGS) entry which is preliminary data.</text>
</comment>
<evidence type="ECO:0000313" key="14">
    <source>
        <dbReference type="EMBL" id="MCX2938422.1"/>
    </source>
</evidence>
<dbReference type="Gene3D" id="6.10.340.10">
    <property type="match status" value="1"/>
</dbReference>
<dbReference type="CDD" id="cd00082">
    <property type="entry name" value="HisKA"/>
    <property type="match status" value="1"/>
</dbReference>
<dbReference type="InterPro" id="IPR050428">
    <property type="entry name" value="TCS_sensor_his_kinase"/>
</dbReference>
<name>A0ABT3SHT1_9MYCO</name>
<dbReference type="EC" id="2.7.13.3" evidence="3"/>
<dbReference type="Pfam" id="PF02518">
    <property type="entry name" value="HATPase_c"/>
    <property type="match status" value="1"/>
</dbReference>
<keyword evidence="8 11" id="KW-1133">Transmembrane helix</keyword>
<evidence type="ECO:0000256" key="8">
    <source>
        <dbReference type="ARBA" id="ARBA00022989"/>
    </source>
</evidence>
<organism evidence="14 15">
    <name type="scientific">Mycobacterium pinniadriaticum</name>
    <dbReference type="NCBI Taxonomy" id="2994102"/>
    <lineage>
        <taxon>Bacteria</taxon>
        <taxon>Bacillati</taxon>
        <taxon>Actinomycetota</taxon>
        <taxon>Actinomycetes</taxon>
        <taxon>Mycobacteriales</taxon>
        <taxon>Mycobacteriaceae</taxon>
        <taxon>Mycobacterium</taxon>
    </lineage>
</organism>
<comment type="subcellular location">
    <subcellularLocation>
        <location evidence="2">Cell membrane</location>
    </subcellularLocation>
</comment>
<dbReference type="GO" id="GO:0016301">
    <property type="term" value="F:kinase activity"/>
    <property type="evidence" value="ECO:0007669"/>
    <property type="project" value="UniProtKB-KW"/>
</dbReference>
<dbReference type="InterPro" id="IPR036890">
    <property type="entry name" value="HATPase_C_sf"/>
</dbReference>
<dbReference type="PRINTS" id="PR00344">
    <property type="entry name" value="BCTRLSENSOR"/>
</dbReference>
<evidence type="ECO:0000256" key="9">
    <source>
        <dbReference type="ARBA" id="ARBA00023012"/>
    </source>
</evidence>
<dbReference type="PROSITE" id="PS50109">
    <property type="entry name" value="HIS_KIN"/>
    <property type="match status" value="1"/>
</dbReference>
<dbReference type="InterPro" id="IPR036097">
    <property type="entry name" value="HisK_dim/P_sf"/>
</dbReference>
<dbReference type="SUPFAM" id="SSF55874">
    <property type="entry name" value="ATPase domain of HSP90 chaperone/DNA topoisomerase II/histidine kinase"/>
    <property type="match status" value="1"/>
</dbReference>
<dbReference type="SMART" id="SM00387">
    <property type="entry name" value="HATPase_c"/>
    <property type="match status" value="1"/>
</dbReference>
<evidence type="ECO:0000259" key="12">
    <source>
        <dbReference type="PROSITE" id="PS50109"/>
    </source>
</evidence>
<evidence type="ECO:0000256" key="10">
    <source>
        <dbReference type="ARBA" id="ARBA00023136"/>
    </source>
</evidence>
<dbReference type="SMART" id="SM00304">
    <property type="entry name" value="HAMP"/>
    <property type="match status" value="1"/>
</dbReference>
<evidence type="ECO:0000256" key="6">
    <source>
        <dbReference type="ARBA" id="ARBA00022692"/>
    </source>
</evidence>
<dbReference type="SUPFAM" id="SSF47384">
    <property type="entry name" value="Homodimeric domain of signal transducing histidine kinase"/>
    <property type="match status" value="1"/>
</dbReference>
<evidence type="ECO:0000313" key="15">
    <source>
        <dbReference type="Proteomes" id="UP001300745"/>
    </source>
</evidence>
<dbReference type="PANTHER" id="PTHR45436">
    <property type="entry name" value="SENSOR HISTIDINE KINASE YKOH"/>
    <property type="match status" value="1"/>
</dbReference>
<evidence type="ECO:0000256" key="5">
    <source>
        <dbReference type="ARBA" id="ARBA00022679"/>
    </source>
</evidence>
<evidence type="ECO:0000256" key="11">
    <source>
        <dbReference type="SAM" id="Phobius"/>
    </source>
</evidence>
<comment type="catalytic activity">
    <reaction evidence="1">
        <text>ATP + protein L-histidine = ADP + protein N-phospho-L-histidine.</text>
        <dbReference type="EC" id="2.7.13.3"/>
    </reaction>
</comment>
<evidence type="ECO:0000256" key="7">
    <source>
        <dbReference type="ARBA" id="ARBA00022777"/>
    </source>
</evidence>
<keyword evidence="10 11" id="KW-0472">Membrane</keyword>
<keyword evidence="7 14" id="KW-0418">Kinase</keyword>
<dbReference type="InterPro" id="IPR004358">
    <property type="entry name" value="Sig_transdc_His_kin-like_C"/>
</dbReference>
<dbReference type="InterPro" id="IPR005467">
    <property type="entry name" value="His_kinase_dom"/>
</dbReference>
<dbReference type="PROSITE" id="PS50885">
    <property type="entry name" value="HAMP"/>
    <property type="match status" value="1"/>
</dbReference>
<dbReference type="EMBL" id="JAPJDO010000014">
    <property type="protein sequence ID" value="MCX2938422.1"/>
    <property type="molecule type" value="Genomic_DNA"/>
</dbReference>
<keyword evidence="4" id="KW-0597">Phosphoprotein</keyword>
<evidence type="ECO:0000256" key="1">
    <source>
        <dbReference type="ARBA" id="ARBA00000085"/>
    </source>
</evidence>
<dbReference type="InterPro" id="IPR003594">
    <property type="entry name" value="HATPase_dom"/>
</dbReference>
<dbReference type="CDD" id="cd00075">
    <property type="entry name" value="HATPase"/>
    <property type="match status" value="1"/>
</dbReference>
<feature type="transmembrane region" description="Helical" evidence="11">
    <location>
        <begin position="180"/>
        <end position="205"/>
    </location>
</feature>
<dbReference type="Pfam" id="PF00512">
    <property type="entry name" value="HisKA"/>
    <property type="match status" value="1"/>
</dbReference>
<proteinExistence type="predicted"/>
<evidence type="ECO:0000256" key="2">
    <source>
        <dbReference type="ARBA" id="ARBA00004236"/>
    </source>
</evidence>
<keyword evidence="15" id="KW-1185">Reference proteome</keyword>
<gene>
    <name evidence="14" type="ORF">ORI27_17080</name>
</gene>
<reference evidence="14 15" key="1">
    <citation type="submission" date="2022-11" db="EMBL/GenBank/DDBJ databases">
        <title>Mycobacterium sp. nov.</title>
        <authorList>
            <person name="Papic B."/>
            <person name="Spicic S."/>
            <person name="Duvnjak S."/>
        </authorList>
    </citation>
    <scope>NUCLEOTIDE SEQUENCE [LARGE SCALE GENOMIC DNA]</scope>
    <source>
        <strain evidence="14 15">CVI_P4</strain>
    </source>
</reference>
<dbReference type="SMART" id="SM00388">
    <property type="entry name" value="HisKA"/>
    <property type="match status" value="1"/>
</dbReference>
<dbReference type="RefSeq" id="WP_265998162.1">
    <property type="nucleotide sequence ID" value="NZ_JAPJDN010000014.1"/>
</dbReference>
<keyword evidence="9" id="KW-0902">Two-component regulatory system</keyword>
<dbReference type="Gene3D" id="3.30.565.10">
    <property type="entry name" value="Histidine kinase-like ATPase, C-terminal domain"/>
    <property type="match status" value="1"/>
</dbReference>
<protein>
    <recommendedName>
        <fullName evidence="3">histidine kinase</fullName>
        <ecNumber evidence="3">2.7.13.3</ecNumber>
    </recommendedName>
</protein>
<dbReference type="Gene3D" id="1.10.287.130">
    <property type="match status" value="1"/>
</dbReference>
<dbReference type="Proteomes" id="UP001300745">
    <property type="component" value="Unassembled WGS sequence"/>
</dbReference>
<evidence type="ECO:0000256" key="3">
    <source>
        <dbReference type="ARBA" id="ARBA00012438"/>
    </source>
</evidence>
<feature type="transmembrane region" description="Helical" evidence="11">
    <location>
        <begin position="21"/>
        <end position="43"/>
    </location>
</feature>
<accession>A0ABT3SHT1</accession>
<sequence>MFSNLRASTWSLSARLLIGQVCLLLAVCLGIGAVTVLALHQYLVGEVDAQLRETAHRSAIIYGEPLPPPPPSVMRDNRPPWPRPGPGPEFLDAPGQPIGMVAAVISNGTTTDGGLLGPGGVRAALPPAVMAQLAQNDGQRHPVTRNLEGLGPYRLVSVRSRLTGETLVIGLSMGNVNATLLRVALIFAVVTVAALAAATTAGILINRRALAPLTRVVATAGEVANLPLDRGEVALPVRVPEPDANPYTEVGRLGLALNRMLDHISAALSTRQASESRVRQFVADASHELRTPLAAIRGYTELAQRKRNQVPGDVAHAMGRVESEAERMTQLVEDLLLLARLDSGRPLEREPVDLSRLSADVASDAHIAGPDHQWNLDVPTDPLYVTGDDARLHQVVANLLANARTHTPPGTSVTLSLHAESDQAVLRVADDGPGIPAELQSEVFERFARGDTSRSRKGGSTGLGLAIASAVVRAHGGSIELRSVPGWTEFTVRLPRAAQT</sequence>
<evidence type="ECO:0000259" key="13">
    <source>
        <dbReference type="PROSITE" id="PS50885"/>
    </source>
</evidence>
<feature type="domain" description="Histidine kinase" evidence="12">
    <location>
        <begin position="284"/>
        <end position="498"/>
    </location>
</feature>
<feature type="domain" description="HAMP" evidence="13">
    <location>
        <begin position="207"/>
        <end position="269"/>
    </location>
</feature>
<dbReference type="InterPro" id="IPR003660">
    <property type="entry name" value="HAMP_dom"/>
</dbReference>
<keyword evidence="5" id="KW-0808">Transferase</keyword>